<keyword evidence="2" id="KW-0732">Signal</keyword>
<organism evidence="4 5">
    <name type="scientific">Colwellia psychrerythraea</name>
    <name type="common">Vibrio psychroerythus</name>
    <dbReference type="NCBI Taxonomy" id="28229"/>
    <lineage>
        <taxon>Bacteria</taxon>
        <taxon>Pseudomonadati</taxon>
        <taxon>Pseudomonadota</taxon>
        <taxon>Gammaproteobacteria</taxon>
        <taxon>Alteromonadales</taxon>
        <taxon>Colwelliaceae</taxon>
        <taxon>Colwellia</taxon>
    </lineage>
</organism>
<dbReference type="InterPro" id="IPR039426">
    <property type="entry name" value="TonB-dep_rcpt-like"/>
</dbReference>
<dbReference type="PANTHER" id="PTHR40980:SF3">
    <property type="entry name" value="TONB-DEPENDENT RECEPTOR-LIKE BETA-BARREL DOMAIN-CONTAINING PROTEIN"/>
    <property type="match status" value="1"/>
</dbReference>
<protein>
    <recommendedName>
        <fullName evidence="3">TonB-dependent receptor plug domain-containing protein</fullName>
    </recommendedName>
</protein>
<comment type="subcellular location">
    <subcellularLocation>
        <location evidence="1">Cell outer membrane</location>
        <topology evidence="1">Multi-pass membrane protein</topology>
    </subcellularLocation>
</comment>
<evidence type="ECO:0000259" key="3">
    <source>
        <dbReference type="Pfam" id="PF07715"/>
    </source>
</evidence>
<comment type="caution">
    <text evidence="4">The sequence shown here is derived from an EMBL/GenBank/DDBJ whole genome shotgun (WGS) entry which is preliminary data.</text>
</comment>
<dbReference type="PROSITE" id="PS52016">
    <property type="entry name" value="TONB_DEPENDENT_REC_3"/>
    <property type="match status" value="1"/>
</dbReference>
<name>A0A1Y5EQG2_COLPS</name>
<sequence>MKTNFKKSLLSVSIFAILSGATMVQAAETTSTDKENVAKKKENSIEVIEVVGTRGSLKRSMNAKRFSDQVMDGVSAEDIGKLPDNNIAEALSRVVGVSMSRADGEGEFVSIRGMAP</sequence>
<evidence type="ECO:0000256" key="2">
    <source>
        <dbReference type="SAM" id="SignalP"/>
    </source>
</evidence>
<feature type="chain" id="PRO_5012215542" description="TonB-dependent receptor plug domain-containing protein" evidence="2">
    <location>
        <begin position="27"/>
        <end position="116"/>
    </location>
</feature>
<dbReference type="InterPro" id="IPR037066">
    <property type="entry name" value="Plug_dom_sf"/>
</dbReference>
<dbReference type="SUPFAM" id="SSF56935">
    <property type="entry name" value="Porins"/>
    <property type="match status" value="1"/>
</dbReference>
<dbReference type="Pfam" id="PF07715">
    <property type="entry name" value="Plug"/>
    <property type="match status" value="1"/>
</dbReference>
<dbReference type="InterPro" id="IPR012910">
    <property type="entry name" value="Plug_dom"/>
</dbReference>
<feature type="non-terminal residue" evidence="4">
    <location>
        <position position="116"/>
    </location>
</feature>
<keyword evidence="1" id="KW-0813">Transport</keyword>
<evidence type="ECO:0000313" key="4">
    <source>
        <dbReference type="EMBL" id="OUR84799.1"/>
    </source>
</evidence>
<keyword evidence="1" id="KW-0472">Membrane</keyword>
<dbReference type="EMBL" id="MAAF01000009">
    <property type="protein sequence ID" value="OUR84799.1"/>
    <property type="molecule type" value="Genomic_DNA"/>
</dbReference>
<dbReference type="GO" id="GO:0009279">
    <property type="term" value="C:cell outer membrane"/>
    <property type="evidence" value="ECO:0007669"/>
    <property type="project" value="UniProtKB-SubCell"/>
</dbReference>
<dbReference type="AlphaFoldDB" id="A0A1Y5EQG2"/>
<dbReference type="PANTHER" id="PTHR40980">
    <property type="entry name" value="PLUG DOMAIN-CONTAINING PROTEIN"/>
    <property type="match status" value="1"/>
</dbReference>
<evidence type="ECO:0000256" key="1">
    <source>
        <dbReference type="PROSITE-ProRule" id="PRU01360"/>
    </source>
</evidence>
<keyword evidence="1" id="KW-0812">Transmembrane</keyword>
<reference evidence="5" key="1">
    <citation type="journal article" date="2017" name="Proc. Natl. Acad. Sci. U.S.A.">
        <title>Simulation of Deepwater Horizon oil plume reveals substrate specialization within a complex community of hydrocarbon degraders.</title>
        <authorList>
            <person name="Hu P."/>
            <person name="Dubinsky E.A."/>
            <person name="Probst A.J."/>
            <person name="Wang J."/>
            <person name="Sieber C.M.K."/>
            <person name="Tom L.M."/>
            <person name="Gardinali P."/>
            <person name="Banfield J.F."/>
            <person name="Atlas R.M."/>
            <person name="Andersen G.L."/>
        </authorList>
    </citation>
    <scope>NUCLEOTIDE SEQUENCE [LARGE SCALE GENOMIC DNA]</scope>
</reference>
<gene>
    <name evidence="4" type="ORF">A9Q75_01350</name>
</gene>
<evidence type="ECO:0000313" key="5">
    <source>
        <dbReference type="Proteomes" id="UP000243053"/>
    </source>
</evidence>
<dbReference type="Proteomes" id="UP000243053">
    <property type="component" value="Unassembled WGS sequence"/>
</dbReference>
<proteinExistence type="inferred from homology"/>
<dbReference type="Gene3D" id="2.170.130.10">
    <property type="entry name" value="TonB-dependent receptor, plug domain"/>
    <property type="match status" value="1"/>
</dbReference>
<keyword evidence="1" id="KW-1134">Transmembrane beta strand</keyword>
<comment type="similarity">
    <text evidence="1">Belongs to the TonB-dependent receptor family.</text>
</comment>
<accession>A0A1Y5EQG2</accession>
<feature type="signal peptide" evidence="2">
    <location>
        <begin position="1"/>
        <end position="26"/>
    </location>
</feature>
<feature type="domain" description="TonB-dependent receptor plug" evidence="3">
    <location>
        <begin position="67"/>
        <end position="115"/>
    </location>
</feature>
<keyword evidence="1" id="KW-0998">Cell outer membrane</keyword>